<evidence type="ECO:0000313" key="3">
    <source>
        <dbReference type="Proteomes" id="UP000605259"/>
    </source>
</evidence>
<dbReference type="InterPro" id="IPR023346">
    <property type="entry name" value="Lysozyme-like_dom_sf"/>
</dbReference>
<gene>
    <name evidence="2" type="primary">yocA</name>
    <name evidence="2" type="ORF">GCM10007140_02820</name>
</gene>
<dbReference type="CDD" id="cd16891">
    <property type="entry name" value="CwlT-like"/>
    <property type="match status" value="1"/>
</dbReference>
<proteinExistence type="predicted"/>
<keyword evidence="3" id="KW-1185">Reference proteome</keyword>
<dbReference type="InterPro" id="IPR047194">
    <property type="entry name" value="CwlT-like_lysozyme"/>
</dbReference>
<dbReference type="GO" id="GO:0016052">
    <property type="term" value="P:carbohydrate catabolic process"/>
    <property type="evidence" value="ECO:0007669"/>
    <property type="project" value="TreeGrafter"/>
</dbReference>
<dbReference type="Gene3D" id="1.10.530.10">
    <property type="match status" value="1"/>
</dbReference>
<name>A0A917EM73_9BACI</name>
<dbReference type="PANTHER" id="PTHR34135">
    <property type="entry name" value="LYSOZYME"/>
    <property type="match status" value="1"/>
</dbReference>
<comment type="caution">
    <text evidence="2">The sequence shown here is derived from an EMBL/GenBank/DDBJ whole genome shotgun (WGS) entry which is preliminary data.</text>
</comment>
<dbReference type="SUPFAM" id="SSF53955">
    <property type="entry name" value="Lysozyme-like"/>
    <property type="match status" value="1"/>
</dbReference>
<dbReference type="EMBL" id="BMFK01000001">
    <property type="protein sequence ID" value="GGE55882.1"/>
    <property type="molecule type" value="Genomic_DNA"/>
</dbReference>
<organism evidence="2 3">
    <name type="scientific">Priestia taiwanensis</name>
    <dbReference type="NCBI Taxonomy" id="1347902"/>
    <lineage>
        <taxon>Bacteria</taxon>
        <taxon>Bacillati</taxon>
        <taxon>Bacillota</taxon>
        <taxon>Bacilli</taxon>
        <taxon>Bacillales</taxon>
        <taxon>Bacillaceae</taxon>
        <taxon>Priestia</taxon>
    </lineage>
</organism>
<protein>
    <submittedName>
        <fullName evidence="2">Membrane protein YocA</fullName>
    </submittedName>
</protein>
<dbReference type="Pfam" id="PF13702">
    <property type="entry name" value="Lysozyme_like"/>
    <property type="match status" value="1"/>
</dbReference>
<feature type="domain" description="CwlT-like lysozyme" evidence="1">
    <location>
        <begin position="56"/>
        <end position="209"/>
    </location>
</feature>
<dbReference type="RefSeq" id="WP_188386667.1">
    <property type="nucleotide sequence ID" value="NZ_BMFK01000001.1"/>
</dbReference>
<accession>A0A917EM73</accession>
<dbReference type="PANTHER" id="PTHR34135:SF3">
    <property type="entry name" value="PNEUMOCOCCAL VACCINE ANTIGEN A"/>
    <property type="match status" value="1"/>
</dbReference>
<sequence length="222" mass="25655">MPKKKVYRKKRKIRWGRILFLLVFLYVLFVGAKFIVSLFDSTPTAAGQQRTSAISTKVKNLEPKIQIELKKYNLEQHSDLLLALIQQESRGEGTDPMQASESAGLKPNTIDNVDWSIQQGIKHFNTVVKYGTNKQVDFPTIVQSYNMGKGYIDFIAENGRTHTEQLAKQFSEIQVKKQPDVYTCKGDKENFRYPYCYGDFTYTTKVMEKYDALTEEKQVVQR</sequence>
<evidence type="ECO:0000259" key="1">
    <source>
        <dbReference type="Pfam" id="PF13702"/>
    </source>
</evidence>
<dbReference type="AlphaFoldDB" id="A0A917EM73"/>
<evidence type="ECO:0000313" key="2">
    <source>
        <dbReference type="EMBL" id="GGE55882.1"/>
    </source>
</evidence>
<dbReference type="Proteomes" id="UP000605259">
    <property type="component" value="Unassembled WGS sequence"/>
</dbReference>
<reference evidence="2" key="1">
    <citation type="journal article" date="2014" name="Int. J. Syst. Evol. Microbiol.">
        <title>Complete genome sequence of Corynebacterium casei LMG S-19264T (=DSM 44701T), isolated from a smear-ripened cheese.</title>
        <authorList>
            <consortium name="US DOE Joint Genome Institute (JGI-PGF)"/>
            <person name="Walter F."/>
            <person name="Albersmeier A."/>
            <person name="Kalinowski J."/>
            <person name="Ruckert C."/>
        </authorList>
    </citation>
    <scope>NUCLEOTIDE SEQUENCE</scope>
    <source>
        <strain evidence="2">CGMCC 1.12698</strain>
    </source>
</reference>
<reference evidence="2" key="2">
    <citation type="submission" date="2020-09" db="EMBL/GenBank/DDBJ databases">
        <authorList>
            <person name="Sun Q."/>
            <person name="Zhou Y."/>
        </authorList>
    </citation>
    <scope>NUCLEOTIDE SEQUENCE</scope>
    <source>
        <strain evidence="2">CGMCC 1.12698</strain>
    </source>
</reference>